<evidence type="ECO:0000256" key="1">
    <source>
        <dbReference type="ARBA" id="ARBA00008609"/>
    </source>
</evidence>
<dbReference type="Pfam" id="PF01571">
    <property type="entry name" value="GCV_T"/>
    <property type="match status" value="2"/>
</dbReference>
<dbReference type="SUPFAM" id="SSF101790">
    <property type="entry name" value="Aminomethyltransferase beta-barrel domain"/>
    <property type="match status" value="1"/>
</dbReference>
<dbReference type="InterPro" id="IPR027266">
    <property type="entry name" value="TrmE/GcvT-like"/>
</dbReference>
<evidence type="ECO:0000259" key="4">
    <source>
        <dbReference type="Pfam" id="PF08669"/>
    </source>
</evidence>
<evidence type="ECO:0000313" key="5">
    <source>
        <dbReference type="EMBL" id="KAF8819940.1"/>
    </source>
</evidence>
<accession>A0ABQ7J8F8</accession>
<protein>
    <submittedName>
        <fullName evidence="5">Glycine cleavage T-protein (Aminomethyl transferase) domain-containing protein</fullName>
    </submittedName>
</protein>
<dbReference type="InterPro" id="IPR013977">
    <property type="entry name" value="GcvT_C"/>
</dbReference>
<feature type="region of interest" description="Disordered" evidence="2">
    <location>
        <begin position="204"/>
        <end position="224"/>
    </location>
</feature>
<feature type="region of interest" description="Disordered" evidence="2">
    <location>
        <begin position="366"/>
        <end position="391"/>
    </location>
</feature>
<dbReference type="InterPro" id="IPR029043">
    <property type="entry name" value="GcvT/YgfZ_C"/>
</dbReference>
<dbReference type="InterPro" id="IPR006222">
    <property type="entry name" value="GCVT_N"/>
</dbReference>
<feature type="domain" description="Aminomethyltransferase C-terminal" evidence="4">
    <location>
        <begin position="807"/>
        <end position="869"/>
    </location>
</feature>
<feature type="domain" description="GCVT N-terminal" evidence="3">
    <location>
        <begin position="425"/>
        <end position="600"/>
    </location>
</feature>
<dbReference type="PANTHER" id="PTHR43757">
    <property type="entry name" value="AMINOMETHYLTRANSFERASE"/>
    <property type="match status" value="1"/>
</dbReference>
<organism evidence="5 6">
    <name type="scientific">Cardiosporidium cionae</name>
    <dbReference type="NCBI Taxonomy" id="476202"/>
    <lineage>
        <taxon>Eukaryota</taxon>
        <taxon>Sar</taxon>
        <taxon>Alveolata</taxon>
        <taxon>Apicomplexa</taxon>
        <taxon>Aconoidasida</taxon>
        <taxon>Nephromycida</taxon>
        <taxon>Cardiosporidium</taxon>
    </lineage>
</organism>
<dbReference type="EMBL" id="JADAQX010000542">
    <property type="protein sequence ID" value="KAF8819940.1"/>
    <property type="molecule type" value="Genomic_DNA"/>
</dbReference>
<comment type="caution">
    <text evidence="5">The sequence shown here is derived from an EMBL/GenBank/DDBJ whole genome shotgun (WGS) entry which is preliminary data.</text>
</comment>
<evidence type="ECO:0000313" key="6">
    <source>
        <dbReference type="Proteomes" id="UP000823046"/>
    </source>
</evidence>
<gene>
    <name evidence="5" type="ORF">IE077_003780</name>
</gene>
<comment type="similarity">
    <text evidence="1">Belongs to the GcvT family.</text>
</comment>
<dbReference type="Proteomes" id="UP000823046">
    <property type="component" value="Unassembled WGS sequence"/>
</dbReference>
<dbReference type="PANTHER" id="PTHR43757:SF2">
    <property type="entry name" value="AMINOMETHYLTRANSFERASE, MITOCHONDRIAL"/>
    <property type="match status" value="1"/>
</dbReference>
<dbReference type="InterPro" id="IPR028896">
    <property type="entry name" value="GcvT/YgfZ/DmdA"/>
</dbReference>
<feature type="region of interest" description="Disordered" evidence="2">
    <location>
        <begin position="151"/>
        <end position="179"/>
    </location>
</feature>
<dbReference type="GO" id="GO:0016740">
    <property type="term" value="F:transferase activity"/>
    <property type="evidence" value="ECO:0007669"/>
    <property type="project" value="UniProtKB-KW"/>
</dbReference>
<dbReference type="Pfam" id="PF08669">
    <property type="entry name" value="GCV_T_C"/>
    <property type="match status" value="1"/>
</dbReference>
<feature type="domain" description="GCVT N-terminal" evidence="3">
    <location>
        <begin position="703"/>
        <end position="784"/>
    </location>
</feature>
<dbReference type="SUPFAM" id="SSF103025">
    <property type="entry name" value="Folate-binding domain"/>
    <property type="match status" value="1"/>
</dbReference>
<evidence type="ECO:0000256" key="2">
    <source>
        <dbReference type="SAM" id="MobiDB-lite"/>
    </source>
</evidence>
<keyword evidence="6" id="KW-1185">Reference proteome</keyword>
<keyword evidence="5" id="KW-0808">Transferase</keyword>
<feature type="compositionally biased region" description="Basic and acidic residues" evidence="2">
    <location>
        <begin position="371"/>
        <end position="390"/>
    </location>
</feature>
<sequence length="943" mass="106221">MSPLSRYCSSAIPRWVIPLHQGGIPNHFLASHSFTIRMGVCMIAKRWAMYGSANSKLSKRREEHVERTHPHMATLQPKQGSVKRGRRAGWMTNPLLGVEKLSSPNKAYESAFADASGNLDKAFIQELMKGSTLRSKDSHFRETVDLVAADSGVEPAPLENPTKHNKTAPYPDSTLRGSTRERRLYASCDSSLTVNHTIADGRSLQSDQAEKHSSKHPKFSVSKDVSSKLNTSSHLFDKMETYMQSKNAIAAAMPDPQEFVDTHVKNLVQSLDIYNFAENGKNDSIYTDHEENVLLQGDSPVGRLLLEGEFAAGQSASPSMPLLEHHTRRIYSQEVSMEEREKPLGRRTARKLALDLQSSVKISKGPSHRTFNKDWESNSKEEKRSAKRLSEPVYEGGAHAEKISEEFYENFQEQREIRENADFFSLWKAYNAHFMVYHECLIPSHFPHGTIASYKHTRMSASLFDLSYKTEYLLGGEDRIFVGDHFLSCSLRKIAVGDVQYALILDSKGLILDDCFVLKKKERITLLTSSFQRRSVLSYLISYIHFCRKSGLDVSLNESSRTAILAIQGPKAVEALVRTLKKNYKQENLSGHKSAEELDIFGVQNERKDNSARIQPLRNTSEQNAFASTVKKIGTESTQIAKGHETYSTIESTDGNAASISILVKDSNGECVSLDTLLDTRYMSSFIVDFHLTSEGGNTPPAHFEVDCLRVGFTGEDGVEMIMHSDVAPVICRDLLRDYDVLPAGLFAFDILRMEAGLPQSGVDFNSHMTPVKASLVWLLDQQKMRNHLMFGWKQIFNQIGKAPRQRRVGIVSDKFMYGGCQILSNPNRRPIGMISSSTWSPQLKCRIAQGFLKPEFAKNNEVIFVAIPQPISKRINKHRRKKLIRMGGIRKLIVAKVVRFPFVSHNYPMISTDKRIANGISFKHSSRKTPNRFTTYDANYST</sequence>
<dbReference type="Gene3D" id="3.30.1360.120">
    <property type="entry name" value="Probable tRNA modification gtpase trme, domain 1"/>
    <property type="match status" value="2"/>
</dbReference>
<name>A0ABQ7J8F8_9APIC</name>
<proteinExistence type="inferred from homology"/>
<evidence type="ECO:0000259" key="3">
    <source>
        <dbReference type="Pfam" id="PF01571"/>
    </source>
</evidence>
<reference evidence="5 6" key="1">
    <citation type="journal article" date="2020" name="bioRxiv">
        <title>Metabolic contributions of an alphaproteobacterial endosymbiont in the apicomplexan Cardiosporidium cionae.</title>
        <authorList>
            <person name="Hunter E.S."/>
            <person name="Paight C.J."/>
            <person name="Lane C.E."/>
        </authorList>
    </citation>
    <scope>NUCLEOTIDE SEQUENCE [LARGE SCALE GENOMIC DNA]</scope>
    <source>
        <strain evidence="5">ESH_2018</strain>
    </source>
</reference>